<dbReference type="RefSeq" id="WP_079565576.1">
    <property type="nucleotide sequence ID" value="NZ_LT670818.1"/>
</dbReference>
<dbReference type="SUPFAM" id="SSF51735">
    <property type="entry name" value="NAD(P)-binding Rossmann-fold domains"/>
    <property type="match status" value="1"/>
</dbReference>
<dbReference type="Gene3D" id="3.40.50.720">
    <property type="entry name" value="NAD(P)-binding Rossmann-like Domain"/>
    <property type="match status" value="1"/>
</dbReference>
<dbReference type="InterPro" id="IPR008030">
    <property type="entry name" value="NmrA-like"/>
</dbReference>
<evidence type="ECO:0000313" key="3">
    <source>
        <dbReference type="Proteomes" id="UP000190675"/>
    </source>
</evidence>
<dbReference type="InterPro" id="IPR036291">
    <property type="entry name" value="NAD(P)-bd_dom_sf"/>
</dbReference>
<sequence>MILVTGATGLNGRELLRLLSARGVGVRALVRNPARAESIAALPHVEIVQGDMARPETLVAALRGVDRAMLISSSDPMMLEVQSNFIEAAKKAGVQHVVKLSGIMPELDSAFRFARMHGEIEQRLEASGMAFTHLRAGEFMPAYFRQVPNITAKGAMFLPMEDARIASIDVGDIAEIAASVLTGSGHEGRIYPLTGPQALTMTEVAAKLSAATGKTVRYVNVRPEAARQAQLAAGMPPYLADALFELFAERRNGKEAKVWPDAAALLGRPPTSFDEFAERNAALFRGEAPPPKI</sequence>
<reference evidence="2 3" key="1">
    <citation type="submission" date="2016-11" db="EMBL/GenBank/DDBJ databases">
        <authorList>
            <person name="Jaros S."/>
            <person name="Januszkiewicz K."/>
            <person name="Wedrychowicz H."/>
        </authorList>
    </citation>
    <scope>NUCLEOTIDE SEQUENCE [LARGE SCALE GENOMIC DNA]</scope>
    <source>
        <strain evidence="2 3">GAS242</strain>
    </source>
</reference>
<dbReference type="OrthoDB" id="109735at2"/>
<organism evidence="2 3">
    <name type="scientific">Bradyrhizobium erythrophlei</name>
    <dbReference type="NCBI Taxonomy" id="1437360"/>
    <lineage>
        <taxon>Bacteria</taxon>
        <taxon>Pseudomonadati</taxon>
        <taxon>Pseudomonadota</taxon>
        <taxon>Alphaproteobacteria</taxon>
        <taxon>Hyphomicrobiales</taxon>
        <taxon>Nitrobacteraceae</taxon>
        <taxon>Bradyrhizobium</taxon>
    </lineage>
</organism>
<protein>
    <submittedName>
        <fullName evidence="2">Uncharacterized conserved protein YbjT, contains NAD(P)-binding and DUF2867 domains</fullName>
    </submittedName>
</protein>
<name>A0A1M5INZ1_9BRAD</name>
<dbReference type="CDD" id="cd05269">
    <property type="entry name" value="TMR_SDR_a"/>
    <property type="match status" value="1"/>
</dbReference>
<dbReference type="AlphaFoldDB" id="A0A1M5INZ1"/>
<gene>
    <name evidence="2" type="ORF">SAMN05444169_1702</name>
</gene>
<feature type="domain" description="NmrA-like" evidence="1">
    <location>
        <begin position="2"/>
        <end position="276"/>
    </location>
</feature>
<evidence type="ECO:0000313" key="2">
    <source>
        <dbReference type="EMBL" id="SHG29956.1"/>
    </source>
</evidence>
<dbReference type="Proteomes" id="UP000190675">
    <property type="component" value="Chromosome I"/>
</dbReference>
<dbReference type="PANTHER" id="PTHR43162:SF1">
    <property type="entry name" value="PRESTALK A DIFFERENTIATION PROTEIN A"/>
    <property type="match status" value="1"/>
</dbReference>
<accession>A0A1M5INZ1</accession>
<dbReference type="PANTHER" id="PTHR43162">
    <property type="match status" value="1"/>
</dbReference>
<dbReference type="InterPro" id="IPR051604">
    <property type="entry name" value="Ergot_Alk_Oxidoreductase"/>
</dbReference>
<dbReference type="Gene3D" id="3.90.25.10">
    <property type="entry name" value="UDP-galactose 4-epimerase, domain 1"/>
    <property type="match status" value="1"/>
</dbReference>
<dbReference type="EMBL" id="LT670818">
    <property type="protein sequence ID" value="SHG29956.1"/>
    <property type="molecule type" value="Genomic_DNA"/>
</dbReference>
<proteinExistence type="predicted"/>
<evidence type="ECO:0000259" key="1">
    <source>
        <dbReference type="Pfam" id="PF05368"/>
    </source>
</evidence>
<dbReference type="Pfam" id="PF05368">
    <property type="entry name" value="NmrA"/>
    <property type="match status" value="1"/>
</dbReference>